<evidence type="ECO:0000313" key="2">
    <source>
        <dbReference type="EMBL" id="KAJ6978890.1"/>
    </source>
</evidence>
<organism evidence="2 3">
    <name type="scientific">Populus alba x Populus x berolinensis</name>
    <dbReference type="NCBI Taxonomy" id="444605"/>
    <lineage>
        <taxon>Eukaryota</taxon>
        <taxon>Viridiplantae</taxon>
        <taxon>Streptophyta</taxon>
        <taxon>Embryophyta</taxon>
        <taxon>Tracheophyta</taxon>
        <taxon>Spermatophyta</taxon>
        <taxon>Magnoliopsida</taxon>
        <taxon>eudicotyledons</taxon>
        <taxon>Gunneridae</taxon>
        <taxon>Pentapetalae</taxon>
        <taxon>rosids</taxon>
        <taxon>fabids</taxon>
        <taxon>Malpighiales</taxon>
        <taxon>Salicaceae</taxon>
        <taxon>Saliceae</taxon>
        <taxon>Populus</taxon>
    </lineage>
</organism>
<keyword evidence="1" id="KW-0812">Transmembrane</keyword>
<dbReference type="AlphaFoldDB" id="A0AAD6Q5R6"/>
<dbReference type="EMBL" id="JAQIZT010000011">
    <property type="protein sequence ID" value="KAJ6978890.1"/>
    <property type="molecule type" value="Genomic_DNA"/>
</dbReference>
<proteinExistence type="predicted"/>
<keyword evidence="1" id="KW-0472">Membrane</keyword>
<sequence>MERPDAIIQGKLCKSIYTPVDVHFNLCMNSRNARASNGSLEKELLTVLVPTVGSTWLIISICGYLWLRNRGEKGKDKASIKTEGRMDPLFRIRLGVLAVGTSSAEELDLL</sequence>
<protein>
    <submittedName>
        <fullName evidence="2">Uncharacterized protein</fullName>
    </submittedName>
</protein>
<feature type="transmembrane region" description="Helical" evidence="1">
    <location>
        <begin position="44"/>
        <end position="67"/>
    </location>
</feature>
<gene>
    <name evidence="2" type="ORF">NC653_027156</name>
</gene>
<keyword evidence="1" id="KW-1133">Transmembrane helix</keyword>
<reference evidence="2" key="1">
    <citation type="journal article" date="2023" name="Mol. Ecol. Resour.">
        <title>Chromosome-level genome assembly of a triploid poplar Populus alba 'Berolinensis'.</title>
        <authorList>
            <person name="Chen S."/>
            <person name="Yu Y."/>
            <person name="Wang X."/>
            <person name="Wang S."/>
            <person name="Zhang T."/>
            <person name="Zhou Y."/>
            <person name="He R."/>
            <person name="Meng N."/>
            <person name="Wang Y."/>
            <person name="Liu W."/>
            <person name="Liu Z."/>
            <person name="Liu J."/>
            <person name="Guo Q."/>
            <person name="Huang H."/>
            <person name="Sederoff R.R."/>
            <person name="Wang G."/>
            <person name="Qu G."/>
            <person name="Chen S."/>
        </authorList>
    </citation>
    <scope>NUCLEOTIDE SEQUENCE</scope>
    <source>
        <strain evidence="2">SC-2020</strain>
    </source>
</reference>
<keyword evidence="3" id="KW-1185">Reference proteome</keyword>
<dbReference type="Proteomes" id="UP001164929">
    <property type="component" value="Chromosome 11"/>
</dbReference>
<comment type="caution">
    <text evidence="2">The sequence shown here is derived from an EMBL/GenBank/DDBJ whole genome shotgun (WGS) entry which is preliminary data.</text>
</comment>
<accession>A0AAD6Q5R6</accession>
<name>A0AAD6Q5R6_9ROSI</name>
<evidence type="ECO:0000313" key="3">
    <source>
        <dbReference type="Proteomes" id="UP001164929"/>
    </source>
</evidence>
<evidence type="ECO:0000256" key="1">
    <source>
        <dbReference type="SAM" id="Phobius"/>
    </source>
</evidence>